<dbReference type="Pfam" id="PF00589">
    <property type="entry name" value="Phage_integrase"/>
    <property type="match status" value="1"/>
</dbReference>
<dbReference type="GO" id="GO:0003677">
    <property type="term" value="F:DNA binding"/>
    <property type="evidence" value="ECO:0007669"/>
    <property type="project" value="UniProtKB-KW"/>
</dbReference>
<dbReference type="InterPro" id="IPR011010">
    <property type="entry name" value="DNA_brk_join_enz"/>
</dbReference>
<dbReference type="Proteomes" id="UP000186684">
    <property type="component" value="Unassembled WGS sequence"/>
</dbReference>
<organism evidence="4 5">
    <name type="scientific">Roseivivax lentus</name>
    <dbReference type="NCBI Taxonomy" id="633194"/>
    <lineage>
        <taxon>Bacteria</taxon>
        <taxon>Pseudomonadati</taxon>
        <taxon>Pseudomonadota</taxon>
        <taxon>Alphaproteobacteria</taxon>
        <taxon>Rhodobacterales</taxon>
        <taxon>Roseobacteraceae</taxon>
        <taxon>Roseivivax</taxon>
    </lineage>
</organism>
<dbReference type="GO" id="GO:0006310">
    <property type="term" value="P:DNA recombination"/>
    <property type="evidence" value="ECO:0007669"/>
    <property type="project" value="UniProtKB-KW"/>
</dbReference>
<keyword evidence="5" id="KW-1185">Reference proteome</keyword>
<accession>A0A1N7NGY8</accession>
<dbReference type="RefSeq" id="WP_083950610.1">
    <property type="nucleotide sequence ID" value="NZ_FTOQ01000008.1"/>
</dbReference>
<dbReference type="AlphaFoldDB" id="A0A1N7NGY8"/>
<dbReference type="SUPFAM" id="SSF56349">
    <property type="entry name" value="DNA breaking-rejoining enzymes"/>
    <property type="match status" value="1"/>
</dbReference>
<keyword evidence="2" id="KW-0233">DNA recombination</keyword>
<dbReference type="EMBL" id="FTOQ01000008">
    <property type="protein sequence ID" value="SIS97645.1"/>
    <property type="molecule type" value="Genomic_DNA"/>
</dbReference>
<dbReference type="PROSITE" id="PS51898">
    <property type="entry name" value="TYR_RECOMBINASE"/>
    <property type="match status" value="1"/>
</dbReference>
<evidence type="ECO:0000256" key="2">
    <source>
        <dbReference type="ARBA" id="ARBA00023172"/>
    </source>
</evidence>
<dbReference type="GO" id="GO:0015074">
    <property type="term" value="P:DNA integration"/>
    <property type="evidence" value="ECO:0007669"/>
    <property type="project" value="InterPro"/>
</dbReference>
<keyword evidence="1" id="KW-0238">DNA-binding</keyword>
<dbReference type="InterPro" id="IPR010998">
    <property type="entry name" value="Integrase_recombinase_N"/>
</dbReference>
<evidence type="ECO:0000313" key="5">
    <source>
        <dbReference type="Proteomes" id="UP000186684"/>
    </source>
</evidence>
<feature type="domain" description="Tyr recombinase" evidence="3">
    <location>
        <begin position="173"/>
        <end position="380"/>
    </location>
</feature>
<gene>
    <name evidence="4" type="ORF">SAMN05421759_10893</name>
</gene>
<proteinExistence type="predicted"/>
<dbReference type="InterPro" id="IPR013762">
    <property type="entry name" value="Integrase-like_cat_sf"/>
</dbReference>
<evidence type="ECO:0000259" key="3">
    <source>
        <dbReference type="PROSITE" id="PS51898"/>
    </source>
</evidence>
<dbReference type="Gene3D" id="1.10.443.10">
    <property type="entry name" value="Intergrase catalytic core"/>
    <property type="match status" value="1"/>
</dbReference>
<dbReference type="Gene3D" id="1.10.150.130">
    <property type="match status" value="1"/>
</dbReference>
<reference evidence="5" key="1">
    <citation type="submission" date="2017-01" db="EMBL/GenBank/DDBJ databases">
        <authorList>
            <person name="Varghese N."/>
            <person name="Submissions S."/>
        </authorList>
    </citation>
    <scope>NUCLEOTIDE SEQUENCE [LARGE SCALE GENOMIC DNA]</scope>
    <source>
        <strain evidence="5">DSM 29430</strain>
    </source>
</reference>
<evidence type="ECO:0000313" key="4">
    <source>
        <dbReference type="EMBL" id="SIS97645.1"/>
    </source>
</evidence>
<protein>
    <submittedName>
        <fullName evidence="4">Phage integrase family protein</fullName>
    </submittedName>
</protein>
<evidence type="ECO:0000256" key="1">
    <source>
        <dbReference type="ARBA" id="ARBA00023125"/>
    </source>
</evidence>
<dbReference type="InterPro" id="IPR002104">
    <property type="entry name" value="Integrase_catalytic"/>
</dbReference>
<sequence length="383" mass="43123">MVLQHTSDNTPYLRRKPSGIYEIVWYQDGVRKRRTTGLRDISMAKFALPQILENTTQHRLGRNPNLSQLIDVFLRHQRRWKTKQQHATMTCALNLVADRMGRVPIGIFGQHHVDQFTAIMKIEVPPNRSEGFYSTSTIRKALVMLRACLNDAAARRYIARAPTFRIRLSDAPARNEFLSPKDVERLLNSCRPSHGHSDFRSVPHSHVQNREHLEGFVLIAVTTGARKQAILDLRWSGVHLSSPTVGGVANSRTGEADWIDFGQSIGNKRRPKISISHNSRLLAWLHERASSALPDDQVIQYHGRPVSNITKGLLSLYKDAGLSRPSAPAHIFKHTAITWMMQANVPIASIAAMTNTSEAVLTRVYGHHSADFRHQLSGLNISL</sequence>
<dbReference type="OrthoDB" id="9808346at2"/>
<name>A0A1N7NGY8_9RHOB</name>